<protein>
    <submittedName>
        <fullName evidence="1">Uncharacterized protein</fullName>
    </submittedName>
</protein>
<dbReference type="OrthoDB" id="2839137at2759"/>
<evidence type="ECO:0000313" key="1">
    <source>
        <dbReference type="EMBL" id="KZP20161.1"/>
    </source>
</evidence>
<reference evidence="1 2" key="1">
    <citation type="journal article" date="2016" name="Mol. Biol. Evol.">
        <title>Comparative Genomics of Early-Diverging Mushroom-Forming Fungi Provides Insights into the Origins of Lignocellulose Decay Capabilities.</title>
        <authorList>
            <person name="Nagy L.G."/>
            <person name="Riley R."/>
            <person name="Tritt A."/>
            <person name="Adam C."/>
            <person name="Daum C."/>
            <person name="Floudas D."/>
            <person name="Sun H."/>
            <person name="Yadav J.S."/>
            <person name="Pangilinan J."/>
            <person name="Larsson K.H."/>
            <person name="Matsuura K."/>
            <person name="Barry K."/>
            <person name="Labutti K."/>
            <person name="Kuo R."/>
            <person name="Ohm R.A."/>
            <person name="Bhattacharya S.S."/>
            <person name="Shirouzu T."/>
            <person name="Yoshinaga Y."/>
            <person name="Martin F.M."/>
            <person name="Grigoriev I.V."/>
            <person name="Hibbett D.S."/>
        </authorList>
    </citation>
    <scope>NUCLEOTIDE SEQUENCE [LARGE SCALE GENOMIC DNA]</scope>
    <source>
        <strain evidence="1 2">CBS 109695</strain>
    </source>
</reference>
<keyword evidence="2" id="KW-1185">Reference proteome</keyword>
<organism evidence="1 2">
    <name type="scientific">Athelia psychrophila</name>
    <dbReference type="NCBI Taxonomy" id="1759441"/>
    <lineage>
        <taxon>Eukaryota</taxon>
        <taxon>Fungi</taxon>
        <taxon>Dikarya</taxon>
        <taxon>Basidiomycota</taxon>
        <taxon>Agaricomycotina</taxon>
        <taxon>Agaricomycetes</taxon>
        <taxon>Agaricomycetidae</taxon>
        <taxon>Atheliales</taxon>
        <taxon>Atheliaceae</taxon>
        <taxon>Athelia</taxon>
    </lineage>
</organism>
<accession>A0A166ITT2</accession>
<sequence length="463" mass="51853">MLFSRNVAHVSLRRVAGNSRRFLSHYKRRKSIETLDPSRLLPSDHLDIAGICQPTVFTAKTLFKLPKYHGPTMAFPAGSRGFLYLSQVDELQPSWQIRFRVTDSNSPEAFESGTDLLLPDQRPWSVALRALGEVQLAALQKVLARDGLVGDALLSVRPRLQSIQTLDPSRLRPSDYVNFAGAGRPKIKISSQDSFVKFVYHQSVRSQRRHIPFPESANGFLYLHAPKEEPKILWQIRFRVTDNASPASFESGSDLLNPNQIPWFISLQAMKARNSFPALRELLIRDGLDFDSLAEGNATARGPISTPSIYSLGQLFRVDFAVRNLDLRFVGFGADSQLECQVRSPLSAKSRPHRGDNWVQINPYAGSALCCFEAHSSPTCTQPNKLALRIVKMTTPVTTVKPEIAHLIPMPQEGLVMRYTKRPEGLDGILERTLDPRPWTLDARTTAHPMVQAILHGKTVETT</sequence>
<name>A0A166ITT2_9AGAM</name>
<proteinExistence type="predicted"/>
<evidence type="ECO:0000313" key="2">
    <source>
        <dbReference type="Proteomes" id="UP000076532"/>
    </source>
</evidence>
<dbReference type="Proteomes" id="UP000076532">
    <property type="component" value="Unassembled WGS sequence"/>
</dbReference>
<dbReference type="EMBL" id="KV417557">
    <property type="protein sequence ID" value="KZP20161.1"/>
    <property type="molecule type" value="Genomic_DNA"/>
</dbReference>
<dbReference type="AlphaFoldDB" id="A0A166ITT2"/>
<gene>
    <name evidence="1" type="ORF">FIBSPDRAFT_543821</name>
</gene>